<dbReference type="AlphaFoldDB" id="A0A1H7T0Q2"/>
<evidence type="ECO:0000313" key="2">
    <source>
        <dbReference type="Proteomes" id="UP000198916"/>
    </source>
</evidence>
<evidence type="ECO:0000313" key="1">
    <source>
        <dbReference type="EMBL" id="SEL78059.1"/>
    </source>
</evidence>
<dbReference type="EMBL" id="FNZR01000010">
    <property type="protein sequence ID" value="SEL78059.1"/>
    <property type="molecule type" value="Genomic_DNA"/>
</dbReference>
<protein>
    <submittedName>
        <fullName evidence="1">Uncharacterized protein</fullName>
    </submittedName>
</protein>
<keyword evidence="2" id="KW-1185">Reference proteome</keyword>
<organism evidence="1 2">
    <name type="scientific">Parapedobacter koreensis</name>
    <dbReference type="NCBI Taxonomy" id="332977"/>
    <lineage>
        <taxon>Bacteria</taxon>
        <taxon>Pseudomonadati</taxon>
        <taxon>Bacteroidota</taxon>
        <taxon>Sphingobacteriia</taxon>
        <taxon>Sphingobacteriales</taxon>
        <taxon>Sphingobacteriaceae</taxon>
        <taxon>Parapedobacter</taxon>
    </lineage>
</organism>
<proteinExistence type="predicted"/>
<name>A0A1H7T0Q2_9SPHI</name>
<sequence>MIMNIILKWLLIGRCCGIGPGAVWQEKKYIMLDMLDGENSCQSCFGFGQKHEATTEDRKPMSSACGGFFRRQKHAKTKNRRRFTSAAVEPQIYMPKHTKAYLYGFFPHSVYHYGGRRFSCYQSCR</sequence>
<dbReference type="Proteomes" id="UP000198916">
    <property type="component" value="Unassembled WGS sequence"/>
</dbReference>
<gene>
    <name evidence="1" type="ORF">SAMN05421740_1103</name>
</gene>
<accession>A0A1H7T0Q2</accession>
<reference evidence="2" key="1">
    <citation type="submission" date="2016-10" db="EMBL/GenBank/DDBJ databases">
        <authorList>
            <person name="Varghese N."/>
            <person name="Submissions S."/>
        </authorList>
    </citation>
    <scope>NUCLEOTIDE SEQUENCE [LARGE SCALE GENOMIC DNA]</scope>
    <source>
        <strain evidence="2">Jip14</strain>
    </source>
</reference>